<reference evidence="2 3" key="1">
    <citation type="submission" date="2011-04" db="EMBL/GenBank/DDBJ databases">
        <authorList>
            <person name="Muzny D."/>
            <person name="Qin X."/>
            <person name="Deng J."/>
            <person name="Jiang H."/>
            <person name="Liu Y."/>
            <person name="Qu J."/>
            <person name="Song X.-Z."/>
            <person name="Zhang L."/>
            <person name="Thornton R."/>
            <person name="Coyle M."/>
            <person name="Francisco L."/>
            <person name="Jackson L."/>
            <person name="Javaid M."/>
            <person name="Korchina V."/>
            <person name="Kovar C."/>
            <person name="Mata R."/>
            <person name="Mathew T."/>
            <person name="Ngo R."/>
            <person name="Nguyen L."/>
            <person name="Nguyen N."/>
            <person name="Okwuonu G."/>
            <person name="Ongeri F."/>
            <person name="Pham C."/>
            <person name="Simmons D."/>
            <person name="Wilczek-Boney K."/>
            <person name="Hale W."/>
            <person name="Jakkamsetti A."/>
            <person name="Pham P."/>
            <person name="Ruth R."/>
            <person name="San Lucas F."/>
            <person name="Warren J."/>
            <person name="Zhang J."/>
            <person name="Zhao Z."/>
            <person name="Zhou C."/>
            <person name="Zhu D."/>
            <person name="Lee S."/>
            <person name="Bess C."/>
            <person name="Blankenburg K."/>
            <person name="Forbes L."/>
            <person name="Fu Q."/>
            <person name="Gubbala S."/>
            <person name="Hirani K."/>
            <person name="Jayaseelan J.C."/>
            <person name="Lara F."/>
            <person name="Munidasa M."/>
            <person name="Palculict T."/>
            <person name="Patil S."/>
            <person name="Pu L.-L."/>
            <person name="Saada N."/>
            <person name="Tang L."/>
            <person name="Weissenberger G."/>
            <person name="Zhu Y."/>
            <person name="Hemphill L."/>
            <person name="Shang Y."/>
            <person name="Youmans B."/>
            <person name="Ayvaz T."/>
            <person name="Ross M."/>
            <person name="Santibanez J."/>
            <person name="Aqrawi P."/>
            <person name="Gross S."/>
            <person name="Joshi V."/>
            <person name="Fowler G."/>
            <person name="Nazareth L."/>
            <person name="Reid J."/>
            <person name="Worley K."/>
            <person name="Petrosino J."/>
            <person name="Highlander S."/>
            <person name="Gibbs R."/>
        </authorList>
    </citation>
    <scope>NUCLEOTIDE SEQUENCE [LARGE SCALE GENOMIC DNA]</scope>
    <source>
        <strain evidence="2 3">DSM 2778</strain>
    </source>
</reference>
<evidence type="ECO:0000256" key="1">
    <source>
        <dbReference type="SAM" id="Phobius"/>
    </source>
</evidence>
<proteinExistence type="predicted"/>
<feature type="transmembrane region" description="Helical" evidence="1">
    <location>
        <begin position="12"/>
        <end position="37"/>
    </location>
</feature>
<protein>
    <submittedName>
        <fullName evidence="2">PepSY-associated TM helix superfamily protein</fullName>
    </submittedName>
</protein>
<dbReference type="PANTHER" id="PTHR34219">
    <property type="entry name" value="IRON-REGULATED INNER MEMBRANE PROTEIN-RELATED"/>
    <property type="match status" value="1"/>
</dbReference>
<name>F5RIV7_9FIRM</name>
<gene>
    <name evidence="2" type="ORF">HMPREF9081_0142</name>
</gene>
<keyword evidence="3" id="KW-1185">Reference proteome</keyword>
<dbReference type="InterPro" id="IPR005625">
    <property type="entry name" value="PepSY-ass_TM"/>
</dbReference>
<dbReference type="Proteomes" id="UP000004067">
    <property type="component" value="Unassembled WGS sequence"/>
</dbReference>
<dbReference type="Pfam" id="PF03929">
    <property type="entry name" value="PepSY_TM"/>
    <property type="match status" value="1"/>
</dbReference>
<dbReference type="HOGENOM" id="CLU_031962_0_0_9"/>
<evidence type="ECO:0000313" key="2">
    <source>
        <dbReference type="EMBL" id="EGK62395.1"/>
    </source>
</evidence>
<dbReference type="EMBL" id="AFHQ01000004">
    <property type="protein sequence ID" value="EGK62395.1"/>
    <property type="molecule type" value="Genomic_DNA"/>
</dbReference>
<evidence type="ECO:0000313" key="3">
    <source>
        <dbReference type="Proteomes" id="UP000004067"/>
    </source>
</evidence>
<dbReference type="eggNOG" id="COG3182">
    <property type="taxonomic scope" value="Bacteria"/>
</dbReference>
<comment type="caution">
    <text evidence="2">The sequence shown here is derived from an EMBL/GenBank/DDBJ whole genome shotgun (WGS) entry which is preliminary data.</text>
</comment>
<keyword evidence="1" id="KW-0472">Membrane</keyword>
<accession>F5RIV7</accession>
<dbReference type="STRING" id="888060.HMPREF9081_0142"/>
<sequence>MERGQSMRKIYVIHQWVSLICALFLLLLTLTGLPLLFRSEINAWNTVNLPQSGEPMPLRAIWEALPAGTAAVMQAFPEKEILGVTPDGSDGTLYFLVKDRSGKAARSHMRMGGEQIMYDVRTGTVFNRKDRVYRSEAVQQFMHTMHVLHVRMGMDEGGRDLLAFMCGLSVISIVSGVYLYLPMMKSLAFGTRRRKSSRLFWSDWHKITSVFAGTWAVVMCVSGIFIVLYSIGIRDYHRTAHALAMEHFAAQEQSAGTLSSTEALTRIQESFPAKDIISLRLPTAADGYYIFQIAEPAVRATDFTLGEQAYLPAAGGEPLFVPVPAWLQTAPFFLNIHIHNHEMLAEKIFWGLLILMTAAMIVTGIVLWLTRWKSRISDAVEAAARRRTNAAWEEPMRIAVLSLIIFIAPMYGRIGEWIALALSAYLVFYFVRAVRR</sequence>
<feature type="transmembrane region" description="Helical" evidence="1">
    <location>
        <begin position="161"/>
        <end position="183"/>
    </location>
</feature>
<feature type="transmembrane region" description="Helical" evidence="1">
    <location>
        <begin position="348"/>
        <end position="369"/>
    </location>
</feature>
<feature type="transmembrane region" description="Helical" evidence="1">
    <location>
        <begin position="204"/>
        <end position="231"/>
    </location>
</feature>
<feature type="transmembrane region" description="Helical" evidence="1">
    <location>
        <begin position="417"/>
        <end position="434"/>
    </location>
</feature>
<organism evidence="2 3">
    <name type="scientific">Centipeda periodontii DSM 2778</name>
    <dbReference type="NCBI Taxonomy" id="888060"/>
    <lineage>
        <taxon>Bacteria</taxon>
        <taxon>Bacillati</taxon>
        <taxon>Bacillota</taxon>
        <taxon>Negativicutes</taxon>
        <taxon>Selenomonadales</taxon>
        <taxon>Selenomonadaceae</taxon>
        <taxon>Centipeda</taxon>
    </lineage>
</organism>
<dbReference type="AlphaFoldDB" id="F5RIV7"/>
<keyword evidence="1" id="KW-0812">Transmembrane</keyword>
<dbReference type="PANTHER" id="PTHR34219:SF3">
    <property type="entry name" value="BLL7967 PROTEIN"/>
    <property type="match status" value="1"/>
</dbReference>
<keyword evidence="1" id="KW-1133">Transmembrane helix</keyword>